<evidence type="ECO:0000256" key="7">
    <source>
        <dbReference type="ARBA" id="ARBA00022989"/>
    </source>
</evidence>
<evidence type="ECO:0000256" key="8">
    <source>
        <dbReference type="ARBA" id="ARBA00023136"/>
    </source>
</evidence>
<dbReference type="Proteomes" id="UP000315434">
    <property type="component" value="Unassembled WGS sequence"/>
</dbReference>
<keyword evidence="3 9" id="KW-0813">Transport</keyword>
<dbReference type="GO" id="GO:0005886">
    <property type="term" value="C:plasma membrane"/>
    <property type="evidence" value="ECO:0007669"/>
    <property type="project" value="UniProtKB-SubCell"/>
</dbReference>
<dbReference type="InterPro" id="IPR058982">
    <property type="entry name" value="Beta-barrel_AprE"/>
</dbReference>
<proteinExistence type="inferred from homology"/>
<comment type="subcellular location">
    <subcellularLocation>
        <location evidence="1 9">Cell inner membrane</location>
        <topology evidence="1 9">Single-pass membrane protein</topology>
    </subcellularLocation>
</comment>
<dbReference type="AlphaFoldDB" id="A0A546XE27"/>
<evidence type="ECO:0000313" key="12">
    <source>
        <dbReference type="Proteomes" id="UP000315434"/>
    </source>
</evidence>
<dbReference type="InterPro" id="IPR010129">
    <property type="entry name" value="T1SS_HlyD"/>
</dbReference>
<evidence type="ECO:0000256" key="9">
    <source>
        <dbReference type="RuleBase" id="RU365093"/>
    </source>
</evidence>
<feature type="transmembrane region" description="Helical" evidence="9">
    <location>
        <begin position="45"/>
        <end position="64"/>
    </location>
</feature>
<evidence type="ECO:0000256" key="3">
    <source>
        <dbReference type="ARBA" id="ARBA00022448"/>
    </source>
</evidence>
<dbReference type="InterPro" id="IPR006144">
    <property type="entry name" value="Secretion_HlyD_CS"/>
</dbReference>
<comment type="similarity">
    <text evidence="2 9">Belongs to the membrane fusion protein (MFP) (TC 8.A.1) family.</text>
</comment>
<sequence length="494" mass="54720">MSNKARLAHQQKSDKKRNEAIYRSDMEFLPAALEILETPESPVRIAILWFICILATSLLVWGWFGKFDIVATAQGKIQPVGRVKIIESLEHGKTRSVAVSNGDVVKAGDVVAELDDTETRADEAAKLSSLNTLQAEVLRRAVLREVLAALKTNLWQQDRPRYPLVAFPGNIPEPIRVREQTVFEADLRGLRANIHSLDAQRRQKEDQIVGLTDAIAAQRKLVQTLEQRVMMRSQLLQSKAGSQVEVIDATQEYQEAQSALADKLVQLMGAKAEVTVVLAEAEKIVETASSDNSNRWLEAQRAVDELKQEVIKVQSRRQRLQIRSPIDGVVQLSSISAVGQVVAANTEIMRIVPRDADLEIEAYLPNKDIGFVEPRQSVVIKVEAYPYTRFGVLKGEVKRISTDAIPEPDAQSLESTITQSAQSIVPTGNAQRVQNLVFPITVALQDGAMQINGEPVPITPGMSVSVEIKTGQRRILEYLFSPLADVASEAMKER</sequence>
<name>A0A546XE27_RHIRH</name>
<comment type="caution">
    <text evidence="11">The sequence shown here is derived from an EMBL/GenBank/DDBJ whole genome shotgun (WGS) entry which is preliminary data.</text>
</comment>
<keyword evidence="7 9" id="KW-1133">Transmembrane helix</keyword>
<protein>
    <recommendedName>
        <fullName evidence="9">Membrane fusion protein (MFP) family protein</fullName>
    </recommendedName>
</protein>
<evidence type="ECO:0000256" key="2">
    <source>
        <dbReference type="ARBA" id="ARBA00009477"/>
    </source>
</evidence>
<dbReference type="PRINTS" id="PR01490">
    <property type="entry name" value="RTXTOXIND"/>
</dbReference>
<evidence type="ECO:0000259" key="10">
    <source>
        <dbReference type="Pfam" id="PF26002"/>
    </source>
</evidence>
<keyword evidence="6 9" id="KW-0812">Transmembrane</keyword>
<dbReference type="GO" id="GO:0009306">
    <property type="term" value="P:protein secretion"/>
    <property type="evidence" value="ECO:0007669"/>
    <property type="project" value="InterPro"/>
</dbReference>
<dbReference type="Gene3D" id="2.40.30.170">
    <property type="match status" value="1"/>
</dbReference>
<dbReference type="RefSeq" id="WP_142841858.1">
    <property type="nucleotide sequence ID" value="NZ_SGNY01000005.1"/>
</dbReference>
<dbReference type="PROSITE" id="PS00543">
    <property type="entry name" value="HLYD_FAMILY"/>
    <property type="match status" value="1"/>
</dbReference>
<dbReference type="OrthoDB" id="9810980at2"/>
<dbReference type="Pfam" id="PF26002">
    <property type="entry name" value="Beta-barrel_AprE"/>
    <property type="match status" value="1"/>
</dbReference>
<keyword evidence="4 9" id="KW-1003">Cell membrane</keyword>
<reference evidence="11 12" key="1">
    <citation type="journal article" date="2019" name="Appl. Microbiol. Biotechnol.">
        <title>Differential efficiency of wild type rhizogenic strains for rol gene transformation of plants.</title>
        <authorList>
            <person name="Desmet S."/>
            <person name="De Keyser E."/>
            <person name="Van Vaerenbergh J."/>
            <person name="Baeyen S."/>
            <person name="Van Huylenbroeck J."/>
            <person name="Geelen D."/>
            <person name="Dhooghe E."/>
        </authorList>
    </citation>
    <scope>NUCLEOTIDE SEQUENCE [LARGE SCALE GENOMIC DNA]</scope>
    <source>
        <strain evidence="11 12">GBBC3284</strain>
    </source>
</reference>
<evidence type="ECO:0000256" key="4">
    <source>
        <dbReference type="ARBA" id="ARBA00022475"/>
    </source>
</evidence>
<dbReference type="Gene3D" id="2.40.50.100">
    <property type="match status" value="1"/>
</dbReference>
<dbReference type="EMBL" id="SGNY01000005">
    <property type="protein sequence ID" value="TRA99016.1"/>
    <property type="molecule type" value="Genomic_DNA"/>
</dbReference>
<evidence type="ECO:0000256" key="6">
    <source>
        <dbReference type="ARBA" id="ARBA00022692"/>
    </source>
</evidence>
<keyword evidence="8 9" id="KW-0472">Membrane</keyword>
<feature type="domain" description="AprE-like beta-barrel" evidence="10">
    <location>
        <begin position="358"/>
        <end position="471"/>
    </location>
</feature>
<dbReference type="NCBIfam" id="TIGR01843">
    <property type="entry name" value="type_I_hlyD"/>
    <property type="match status" value="1"/>
</dbReference>
<evidence type="ECO:0000256" key="1">
    <source>
        <dbReference type="ARBA" id="ARBA00004377"/>
    </source>
</evidence>
<evidence type="ECO:0000313" key="11">
    <source>
        <dbReference type="EMBL" id="TRA99016.1"/>
    </source>
</evidence>
<keyword evidence="5 9" id="KW-0997">Cell inner membrane</keyword>
<accession>A0A546XE27</accession>
<organism evidence="11 12">
    <name type="scientific">Rhizobium rhizogenes</name>
    <name type="common">Agrobacterium rhizogenes</name>
    <dbReference type="NCBI Taxonomy" id="359"/>
    <lineage>
        <taxon>Bacteria</taxon>
        <taxon>Pseudomonadati</taxon>
        <taxon>Pseudomonadota</taxon>
        <taxon>Alphaproteobacteria</taxon>
        <taxon>Hyphomicrobiales</taxon>
        <taxon>Rhizobiaceae</taxon>
        <taxon>Rhizobium/Agrobacterium group</taxon>
        <taxon>Rhizobium</taxon>
    </lineage>
</organism>
<dbReference type="PANTHER" id="PTHR30386">
    <property type="entry name" value="MEMBRANE FUSION SUBUNIT OF EMRAB-TOLC MULTIDRUG EFFLUX PUMP"/>
    <property type="match status" value="1"/>
</dbReference>
<gene>
    <name evidence="11" type="ORF">EXN68_16205</name>
</gene>
<dbReference type="InterPro" id="IPR050739">
    <property type="entry name" value="MFP"/>
</dbReference>
<dbReference type="PANTHER" id="PTHR30386:SF27">
    <property type="entry name" value="MEMBRANE FUSION PROTEIN (MFP) FAMILY PROTEIN"/>
    <property type="match status" value="1"/>
</dbReference>
<evidence type="ECO:0000256" key="5">
    <source>
        <dbReference type="ARBA" id="ARBA00022519"/>
    </source>
</evidence>